<evidence type="ECO:0008006" key="3">
    <source>
        <dbReference type="Google" id="ProtNLM"/>
    </source>
</evidence>
<accession>A0A0L0SCP4</accession>
<dbReference type="Gene3D" id="1.10.238.10">
    <property type="entry name" value="EF-hand"/>
    <property type="match status" value="1"/>
</dbReference>
<dbReference type="SUPFAM" id="SSF47473">
    <property type="entry name" value="EF-hand"/>
    <property type="match status" value="1"/>
</dbReference>
<keyword evidence="2" id="KW-1185">Reference proteome</keyword>
<dbReference type="eggNOG" id="ENOG502S8XD">
    <property type="taxonomic scope" value="Eukaryota"/>
</dbReference>
<sequence length="359" mass="39039">MTSSSSNADQTPGLLRILAEPAAAAVLAEHLGTTAALIRLRCLSKYAASVLGPANDPVWDALLDLVFPCNARRLGRWIDSVLPVLLDSEQTQSLVQSPSALFRHLHALFRLASKSTTPDNNIVCAAAASSASEDATGAALTSALGRLDLGDLAQIPEVPPVVHDQAKQAFAFMATFEKNGDVDELHRAIVLGLQAVAQYPFHPGLYYVLAFAASVLGLYHQALSIVKFGLDVDPTFEDMNELKERLLTVIKDQPAHHPLLSTLHPPTLLPAIAQALRAVFTQHDRDRDGAWTHRELRDFIGAMNGARPDIAFCQQFARMFGADARGFLVEEGFLEFFAQQSANEPDETLRDLEKMGILL</sequence>
<evidence type="ECO:0000313" key="1">
    <source>
        <dbReference type="EMBL" id="KNE60251.1"/>
    </source>
</evidence>
<dbReference type="Proteomes" id="UP000054350">
    <property type="component" value="Unassembled WGS sequence"/>
</dbReference>
<organism evidence="1 2">
    <name type="scientific">Allomyces macrogynus (strain ATCC 38327)</name>
    <name type="common">Allomyces javanicus var. macrogynus</name>
    <dbReference type="NCBI Taxonomy" id="578462"/>
    <lineage>
        <taxon>Eukaryota</taxon>
        <taxon>Fungi</taxon>
        <taxon>Fungi incertae sedis</taxon>
        <taxon>Blastocladiomycota</taxon>
        <taxon>Blastocladiomycetes</taxon>
        <taxon>Blastocladiales</taxon>
        <taxon>Blastocladiaceae</taxon>
        <taxon>Allomyces</taxon>
    </lineage>
</organism>
<reference evidence="2" key="2">
    <citation type="submission" date="2009-11" db="EMBL/GenBank/DDBJ databases">
        <title>The Genome Sequence of Allomyces macrogynus strain ATCC 38327.</title>
        <authorList>
            <consortium name="The Broad Institute Genome Sequencing Platform"/>
            <person name="Russ C."/>
            <person name="Cuomo C."/>
            <person name="Shea T."/>
            <person name="Young S.K."/>
            <person name="Zeng Q."/>
            <person name="Koehrsen M."/>
            <person name="Haas B."/>
            <person name="Borodovsky M."/>
            <person name="Guigo R."/>
            <person name="Alvarado L."/>
            <person name="Berlin A."/>
            <person name="Borenstein D."/>
            <person name="Chen Z."/>
            <person name="Engels R."/>
            <person name="Freedman E."/>
            <person name="Gellesch M."/>
            <person name="Goldberg J."/>
            <person name="Griggs A."/>
            <person name="Gujja S."/>
            <person name="Heiman D."/>
            <person name="Hepburn T."/>
            <person name="Howarth C."/>
            <person name="Jen D."/>
            <person name="Larson L."/>
            <person name="Lewis B."/>
            <person name="Mehta T."/>
            <person name="Park D."/>
            <person name="Pearson M."/>
            <person name="Roberts A."/>
            <person name="Saif S."/>
            <person name="Shenoy N."/>
            <person name="Sisk P."/>
            <person name="Stolte C."/>
            <person name="Sykes S."/>
            <person name="Walk T."/>
            <person name="White J."/>
            <person name="Yandava C."/>
            <person name="Burger G."/>
            <person name="Gray M.W."/>
            <person name="Holland P.W.H."/>
            <person name="King N."/>
            <person name="Lang F.B.F."/>
            <person name="Roger A.J."/>
            <person name="Ruiz-Trillo I."/>
            <person name="Lander E."/>
            <person name="Nusbaum C."/>
        </authorList>
    </citation>
    <scope>NUCLEOTIDE SEQUENCE [LARGE SCALE GENOMIC DNA]</scope>
    <source>
        <strain evidence="2">ATCC 38327</strain>
    </source>
</reference>
<name>A0A0L0SCP4_ALLM3</name>
<dbReference type="InterPro" id="IPR011992">
    <property type="entry name" value="EF-hand-dom_pair"/>
</dbReference>
<dbReference type="SUPFAM" id="SSF48452">
    <property type="entry name" value="TPR-like"/>
    <property type="match status" value="1"/>
</dbReference>
<dbReference type="EMBL" id="GG745336">
    <property type="protein sequence ID" value="KNE60251.1"/>
    <property type="molecule type" value="Genomic_DNA"/>
</dbReference>
<dbReference type="OrthoDB" id="26525at2759"/>
<dbReference type="VEuPathDB" id="FungiDB:AMAG_05664"/>
<dbReference type="InterPro" id="IPR011990">
    <property type="entry name" value="TPR-like_helical_dom_sf"/>
</dbReference>
<evidence type="ECO:0000313" key="2">
    <source>
        <dbReference type="Proteomes" id="UP000054350"/>
    </source>
</evidence>
<protein>
    <recommendedName>
        <fullName evidence="3">EF-hand domain-containing protein</fullName>
    </recommendedName>
</protein>
<reference evidence="1 2" key="1">
    <citation type="submission" date="2009-11" db="EMBL/GenBank/DDBJ databases">
        <title>Annotation of Allomyces macrogynus ATCC 38327.</title>
        <authorList>
            <consortium name="The Broad Institute Genome Sequencing Platform"/>
            <person name="Russ C."/>
            <person name="Cuomo C."/>
            <person name="Burger G."/>
            <person name="Gray M.W."/>
            <person name="Holland P.W.H."/>
            <person name="King N."/>
            <person name="Lang F.B.F."/>
            <person name="Roger A.J."/>
            <person name="Ruiz-Trillo I."/>
            <person name="Young S.K."/>
            <person name="Zeng Q."/>
            <person name="Gargeya S."/>
            <person name="Fitzgerald M."/>
            <person name="Haas B."/>
            <person name="Abouelleil A."/>
            <person name="Alvarado L."/>
            <person name="Arachchi H.M."/>
            <person name="Berlin A."/>
            <person name="Chapman S.B."/>
            <person name="Gearin G."/>
            <person name="Goldberg J."/>
            <person name="Griggs A."/>
            <person name="Gujja S."/>
            <person name="Hansen M."/>
            <person name="Heiman D."/>
            <person name="Howarth C."/>
            <person name="Larimer J."/>
            <person name="Lui A."/>
            <person name="MacDonald P.J.P."/>
            <person name="McCowen C."/>
            <person name="Montmayeur A."/>
            <person name="Murphy C."/>
            <person name="Neiman D."/>
            <person name="Pearson M."/>
            <person name="Priest M."/>
            <person name="Roberts A."/>
            <person name="Saif S."/>
            <person name="Shea T."/>
            <person name="Sisk P."/>
            <person name="Stolte C."/>
            <person name="Sykes S."/>
            <person name="Wortman J."/>
            <person name="Nusbaum C."/>
            <person name="Birren B."/>
        </authorList>
    </citation>
    <scope>NUCLEOTIDE SEQUENCE [LARGE SCALE GENOMIC DNA]</scope>
    <source>
        <strain evidence="1 2">ATCC 38327</strain>
    </source>
</reference>
<dbReference type="AlphaFoldDB" id="A0A0L0SCP4"/>
<proteinExistence type="predicted"/>
<dbReference type="STRING" id="578462.A0A0L0SCP4"/>
<gene>
    <name evidence="1" type="ORF">AMAG_05664</name>
</gene>